<comment type="subcellular location">
    <subcellularLocation>
        <location evidence="1">Membrane</location>
        <topology evidence="1">Single-pass membrane protein</topology>
    </subcellularLocation>
</comment>
<proteinExistence type="inferred from homology"/>
<evidence type="ECO:0000256" key="8">
    <source>
        <dbReference type="ARBA" id="ARBA00023136"/>
    </source>
</evidence>
<dbReference type="InterPro" id="IPR006693">
    <property type="entry name" value="AB_hydrolase_lipase"/>
</dbReference>
<dbReference type="PIRSF" id="PIRSF000862">
    <property type="entry name" value="Steryl_ester_lip"/>
    <property type="match status" value="1"/>
</dbReference>
<dbReference type="SUPFAM" id="SSF53474">
    <property type="entry name" value="alpha/beta-Hydrolases"/>
    <property type="match status" value="1"/>
</dbReference>
<dbReference type="Proteomes" id="UP000807306">
    <property type="component" value="Unassembled WGS sequence"/>
</dbReference>
<sequence>MGLFSQKLSPEEAEELRRAQQVNRARDFTDICAVFGYECEEHSVTTDDGYILSLKRILPQERHERSVQRPVVYLQHGLCTNCELFMAVSNPRRCLPLVLVENGYDVWLGNNRGNKYSRNHTTLPVASDAFWDFSIDNLAISDVPSSVSYVLECTKQPKLSYIGFSQGSAQAFAALSVNSKLNQQVNIFIALAPIMRPKGYSAKLVDMMMKRNPKSIQLFFGIRALFPIVSSLQCILPTFFLNLAVDYAVYYLLAFANYNITKVQKLAAYPHLYCASSVKAVVHWAQVMRAGQFIPFSDDTKHSTSPRTKQIYGNGNGNYHIRPDSIEGTLQRYPTENICTPIVLIHGDSDSLFDLEPMLEHLPLSGVHCIGLKGYEHLDVLWGKNVHVDVIPKVLEGLQSVSS</sequence>
<reference evidence="12" key="1">
    <citation type="submission" date="2020-11" db="EMBL/GenBank/DDBJ databases">
        <authorList>
            <consortium name="DOE Joint Genome Institute"/>
            <person name="Ahrendt S."/>
            <person name="Riley R."/>
            <person name="Andreopoulos W."/>
            <person name="Labutti K."/>
            <person name="Pangilinan J."/>
            <person name="Ruiz-Duenas F.J."/>
            <person name="Barrasa J.M."/>
            <person name="Sanchez-Garcia M."/>
            <person name="Camarero S."/>
            <person name="Miyauchi S."/>
            <person name="Serrano A."/>
            <person name="Linde D."/>
            <person name="Babiker R."/>
            <person name="Drula E."/>
            <person name="Ayuso-Fernandez I."/>
            <person name="Pacheco R."/>
            <person name="Padilla G."/>
            <person name="Ferreira P."/>
            <person name="Barriuso J."/>
            <person name="Kellner H."/>
            <person name="Castanera R."/>
            <person name="Alfaro M."/>
            <person name="Ramirez L."/>
            <person name="Pisabarro A.G."/>
            <person name="Kuo A."/>
            <person name="Tritt A."/>
            <person name="Lipzen A."/>
            <person name="He G."/>
            <person name="Yan M."/>
            <person name="Ng V."/>
            <person name="Cullen D."/>
            <person name="Martin F."/>
            <person name="Rosso M.-N."/>
            <person name="Henrissat B."/>
            <person name="Hibbett D."/>
            <person name="Martinez A.T."/>
            <person name="Grigoriev I.V."/>
        </authorList>
    </citation>
    <scope>NUCLEOTIDE SEQUENCE</scope>
    <source>
        <strain evidence="12">CBS 506.95</strain>
    </source>
</reference>
<dbReference type="PANTHER" id="PTHR11005">
    <property type="entry name" value="LYSOSOMAL ACID LIPASE-RELATED"/>
    <property type="match status" value="1"/>
</dbReference>
<evidence type="ECO:0000256" key="5">
    <source>
        <dbReference type="ARBA" id="ARBA00022963"/>
    </source>
</evidence>
<feature type="active site" description="Nucleophile" evidence="10">
    <location>
        <position position="165"/>
    </location>
</feature>
<evidence type="ECO:0000256" key="7">
    <source>
        <dbReference type="ARBA" id="ARBA00023098"/>
    </source>
</evidence>
<dbReference type="InterPro" id="IPR029058">
    <property type="entry name" value="AB_hydrolase_fold"/>
</dbReference>
<evidence type="ECO:0000256" key="6">
    <source>
        <dbReference type="ARBA" id="ARBA00022989"/>
    </source>
</evidence>
<keyword evidence="4 9" id="KW-0378">Hydrolase</keyword>
<keyword evidence="7" id="KW-0443">Lipid metabolism</keyword>
<evidence type="ECO:0000259" key="11">
    <source>
        <dbReference type="Pfam" id="PF04083"/>
    </source>
</evidence>
<dbReference type="EMBL" id="MU157838">
    <property type="protein sequence ID" value="KAF9530668.1"/>
    <property type="molecule type" value="Genomic_DNA"/>
</dbReference>
<dbReference type="GO" id="GO:0016042">
    <property type="term" value="P:lipid catabolic process"/>
    <property type="evidence" value="ECO:0007669"/>
    <property type="project" value="UniProtKB-KW"/>
</dbReference>
<evidence type="ECO:0000256" key="2">
    <source>
        <dbReference type="ARBA" id="ARBA00010701"/>
    </source>
</evidence>
<protein>
    <recommendedName>
        <fullName evidence="9">Lipase</fullName>
    </recommendedName>
</protein>
<name>A0A9P6EKS9_9AGAR</name>
<accession>A0A9P6EKS9</accession>
<dbReference type="AlphaFoldDB" id="A0A9P6EKS9"/>
<keyword evidence="3" id="KW-0812">Transmembrane</keyword>
<organism evidence="12 13">
    <name type="scientific">Crepidotus variabilis</name>
    <dbReference type="NCBI Taxonomy" id="179855"/>
    <lineage>
        <taxon>Eukaryota</taxon>
        <taxon>Fungi</taxon>
        <taxon>Dikarya</taxon>
        <taxon>Basidiomycota</taxon>
        <taxon>Agaricomycotina</taxon>
        <taxon>Agaricomycetes</taxon>
        <taxon>Agaricomycetidae</taxon>
        <taxon>Agaricales</taxon>
        <taxon>Agaricineae</taxon>
        <taxon>Crepidotaceae</taxon>
        <taxon>Crepidotus</taxon>
    </lineage>
</organism>
<dbReference type="InterPro" id="IPR025483">
    <property type="entry name" value="Lipase_euk"/>
</dbReference>
<feature type="active site" description="Charge relay system" evidence="10">
    <location>
        <position position="377"/>
    </location>
</feature>
<dbReference type="GO" id="GO:0016788">
    <property type="term" value="F:hydrolase activity, acting on ester bonds"/>
    <property type="evidence" value="ECO:0007669"/>
    <property type="project" value="InterPro"/>
</dbReference>
<evidence type="ECO:0000256" key="10">
    <source>
        <dbReference type="PIRSR" id="PIRSR000862-1"/>
    </source>
</evidence>
<keyword evidence="6" id="KW-1133">Transmembrane helix</keyword>
<dbReference type="GO" id="GO:0016020">
    <property type="term" value="C:membrane"/>
    <property type="evidence" value="ECO:0007669"/>
    <property type="project" value="UniProtKB-SubCell"/>
</dbReference>
<dbReference type="OrthoDB" id="9974421at2759"/>
<evidence type="ECO:0000256" key="4">
    <source>
        <dbReference type="ARBA" id="ARBA00022801"/>
    </source>
</evidence>
<evidence type="ECO:0000256" key="1">
    <source>
        <dbReference type="ARBA" id="ARBA00004167"/>
    </source>
</evidence>
<comment type="similarity">
    <text evidence="2 9">Belongs to the AB hydrolase superfamily. Lipase family.</text>
</comment>
<feature type="active site" description="Charge relay system" evidence="10">
    <location>
        <position position="350"/>
    </location>
</feature>
<dbReference type="Pfam" id="PF04083">
    <property type="entry name" value="Abhydro_lipase"/>
    <property type="match status" value="1"/>
</dbReference>
<gene>
    <name evidence="12" type="ORF">CPB83DRAFT_868391</name>
</gene>
<dbReference type="Gene3D" id="3.40.50.1820">
    <property type="entry name" value="alpha/beta hydrolase"/>
    <property type="match status" value="1"/>
</dbReference>
<evidence type="ECO:0000256" key="9">
    <source>
        <dbReference type="PIRNR" id="PIRNR000862"/>
    </source>
</evidence>
<evidence type="ECO:0000313" key="12">
    <source>
        <dbReference type="EMBL" id="KAF9530668.1"/>
    </source>
</evidence>
<keyword evidence="8" id="KW-0472">Membrane</keyword>
<comment type="caution">
    <text evidence="12">The sequence shown here is derived from an EMBL/GenBank/DDBJ whole genome shotgun (WGS) entry which is preliminary data.</text>
</comment>
<evidence type="ECO:0000256" key="3">
    <source>
        <dbReference type="ARBA" id="ARBA00022692"/>
    </source>
</evidence>
<feature type="domain" description="Partial AB-hydrolase lipase" evidence="11">
    <location>
        <begin position="29"/>
        <end position="86"/>
    </location>
</feature>
<evidence type="ECO:0000313" key="13">
    <source>
        <dbReference type="Proteomes" id="UP000807306"/>
    </source>
</evidence>
<keyword evidence="13" id="KW-1185">Reference proteome</keyword>
<dbReference type="FunFam" id="3.40.50.1820:FF:000095">
    <property type="entry name" value="Triglyceride lipase-cholesterol esterase"/>
    <property type="match status" value="1"/>
</dbReference>
<keyword evidence="5 9" id="KW-0442">Lipid degradation</keyword>